<protein>
    <recommendedName>
        <fullName evidence="7">FAD-binding domain-containing protein</fullName>
    </recommendedName>
</protein>
<dbReference type="Pfam" id="PF01494">
    <property type="entry name" value="FAD_binding_3"/>
    <property type="match status" value="1"/>
</dbReference>
<keyword evidence="4" id="KW-0274">FAD</keyword>
<evidence type="ECO:0000256" key="6">
    <source>
        <dbReference type="ARBA" id="ARBA00023033"/>
    </source>
</evidence>
<evidence type="ECO:0000256" key="2">
    <source>
        <dbReference type="ARBA" id="ARBA00005349"/>
    </source>
</evidence>
<dbReference type="PRINTS" id="PR00420">
    <property type="entry name" value="RNGMNOXGNASE"/>
</dbReference>
<proteinExistence type="inferred from homology"/>
<reference evidence="8 9" key="1">
    <citation type="journal article" date="2024" name="Nat. Commun.">
        <title>Phylogenomics reveals the evolutionary origins of lichenization in chlorophyte algae.</title>
        <authorList>
            <person name="Puginier C."/>
            <person name="Libourel C."/>
            <person name="Otte J."/>
            <person name="Skaloud P."/>
            <person name="Haon M."/>
            <person name="Grisel S."/>
            <person name="Petersen M."/>
            <person name="Berrin J.G."/>
            <person name="Delaux P.M."/>
            <person name="Dal Grande F."/>
            <person name="Keller J."/>
        </authorList>
    </citation>
    <scope>NUCLEOTIDE SEQUENCE [LARGE SCALE GENOMIC DNA]</scope>
    <source>
        <strain evidence="8 9">SAG 2523</strain>
    </source>
</reference>
<dbReference type="Gene3D" id="3.50.50.60">
    <property type="entry name" value="FAD/NAD(P)-binding domain"/>
    <property type="match status" value="1"/>
</dbReference>
<dbReference type="GO" id="GO:0016120">
    <property type="term" value="P:carotene biosynthetic process"/>
    <property type="evidence" value="ECO:0007669"/>
    <property type="project" value="TreeGrafter"/>
</dbReference>
<gene>
    <name evidence="8" type="ORF">WJX84_000985</name>
</gene>
<dbReference type="PROSITE" id="PS01304">
    <property type="entry name" value="UBIH"/>
    <property type="match status" value="1"/>
</dbReference>
<evidence type="ECO:0000259" key="7">
    <source>
        <dbReference type="Pfam" id="PF01494"/>
    </source>
</evidence>
<organism evidence="8 9">
    <name type="scientific">Apatococcus fuscideae</name>
    <dbReference type="NCBI Taxonomy" id="2026836"/>
    <lineage>
        <taxon>Eukaryota</taxon>
        <taxon>Viridiplantae</taxon>
        <taxon>Chlorophyta</taxon>
        <taxon>core chlorophytes</taxon>
        <taxon>Trebouxiophyceae</taxon>
        <taxon>Chlorellales</taxon>
        <taxon>Chlorellaceae</taxon>
        <taxon>Apatococcus</taxon>
    </lineage>
</organism>
<evidence type="ECO:0000313" key="8">
    <source>
        <dbReference type="EMBL" id="KAK9834120.1"/>
    </source>
</evidence>
<dbReference type="GO" id="GO:0004497">
    <property type="term" value="F:monooxygenase activity"/>
    <property type="evidence" value="ECO:0007669"/>
    <property type="project" value="UniProtKB-KW"/>
</dbReference>
<dbReference type="PANTHER" id="PTHR43876">
    <property type="entry name" value="UBIQUINONE BIOSYNTHESIS MONOOXYGENASE COQ6, MITOCHONDRIAL"/>
    <property type="match status" value="1"/>
</dbReference>
<dbReference type="InterPro" id="IPR051205">
    <property type="entry name" value="UbiH/COQ6_monooxygenase"/>
</dbReference>
<name>A0AAW1RJA1_9CHLO</name>
<dbReference type="Gene3D" id="3.30.9.10">
    <property type="entry name" value="D-Amino Acid Oxidase, subunit A, domain 2"/>
    <property type="match status" value="1"/>
</dbReference>
<dbReference type="GO" id="GO:0071949">
    <property type="term" value="F:FAD binding"/>
    <property type="evidence" value="ECO:0007669"/>
    <property type="project" value="InterPro"/>
</dbReference>
<dbReference type="PANTHER" id="PTHR43876:SF7">
    <property type="entry name" value="UBIQUINONE BIOSYNTHESIS MONOOXYGENASE COQ6, MITOCHONDRIAL"/>
    <property type="match status" value="1"/>
</dbReference>
<dbReference type="GO" id="GO:0016705">
    <property type="term" value="F:oxidoreductase activity, acting on paired donors, with incorporation or reduction of molecular oxygen"/>
    <property type="evidence" value="ECO:0007669"/>
    <property type="project" value="InterPro"/>
</dbReference>
<dbReference type="FunFam" id="3.50.50.60:FF:000021">
    <property type="entry name" value="Ubiquinone biosynthesis monooxygenase COQ6"/>
    <property type="match status" value="1"/>
</dbReference>
<evidence type="ECO:0000256" key="5">
    <source>
        <dbReference type="ARBA" id="ARBA00023002"/>
    </source>
</evidence>
<feature type="domain" description="FAD-binding" evidence="7">
    <location>
        <begin position="238"/>
        <end position="286"/>
    </location>
</feature>
<keyword evidence="3" id="KW-0285">Flavoprotein</keyword>
<dbReference type="AlphaFoldDB" id="A0AAW1RJA1"/>
<dbReference type="Proteomes" id="UP001485043">
    <property type="component" value="Unassembled WGS sequence"/>
</dbReference>
<evidence type="ECO:0000256" key="4">
    <source>
        <dbReference type="ARBA" id="ARBA00022827"/>
    </source>
</evidence>
<dbReference type="GO" id="GO:0016123">
    <property type="term" value="P:xanthophyll biosynthetic process"/>
    <property type="evidence" value="ECO:0007669"/>
    <property type="project" value="TreeGrafter"/>
</dbReference>
<evidence type="ECO:0000313" key="9">
    <source>
        <dbReference type="Proteomes" id="UP001485043"/>
    </source>
</evidence>
<dbReference type="InterPro" id="IPR010971">
    <property type="entry name" value="UbiH/COQ6"/>
</dbReference>
<evidence type="ECO:0000256" key="1">
    <source>
        <dbReference type="ARBA" id="ARBA00001974"/>
    </source>
</evidence>
<dbReference type="InterPro" id="IPR002938">
    <property type="entry name" value="FAD-bd"/>
</dbReference>
<comment type="caution">
    <text evidence="8">The sequence shown here is derived from an EMBL/GenBank/DDBJ whole genome shotgun (WGS) entry which is preliminary data.</text>
</comment>
<keyword evidence="9" id="KW-1185">Reference proteome</keyword>
<dbReference type="SUPFAM" id="SSF51905">
    <property type="entry name" value="FAD/NAD(P)-binding domain"/>
    <property type="match status" value="1"/>
</dbReference>
<keyword evidence="6" id="KW-0503">Monooxygenase</keyword>
<dbReference type="GO" id="GO:0006744">
    <property type="term" value="P:ubiquinone biosynthetic process"/>
    <property type="evidence" value="ECO:0007669"/>
    <property type="project" value="InterPro"/>
</dbReference>
<keyword evidence="5" id="KW-0560">Oxidoreductase</keyword>
<sequence>MVGTALAAALGSNPLTASMKIVLLDRQSPADLEQGLSPVPESRNSALIRALSRRLPSSLTSLQPASVQSIHLPGYSNKDQQGGSQLATISLEDGRHLRTRLLVAADGARSRMRSLAQLRTVQWMYNQRGLVATVRTAEPHATAWQRFLPTGPLALLPVRHGFSNIVWSTSPAQAAELEASSPMGFVAAVNQALQEPSDQTPSGLASLQGLLQRGQQMPQPPLVSELAGGSPKSFPLALCHAGRYVRPRFAMIGDAAHAIHPLAGQGVNLGFADVSCLAQALAEACEAGTDIGSLSFLEEHYERPRQRANVSMMAGLDLLKRLFTPQEGLLANMRNLGLDTVNIMPAVKQQIMKYAMG</sequence>
<dbReference type="EMBL" id="JALJOV010002127">
    <property type="protein sequence ID" value="KAK9834120.1"/>
    <property type="molecule type" value="Genomic_DNA"/>
</dbReference>
<dbReference type="InterPro" id="IPR018168">
    <property type="entry name" value="Ubi_Hdrlase_CS"/>
</dbReference>
<evidence type="ECO:0000256" key="3">
    <source>
        <dbReference type="ARBA" id="ARBA00022630"/>
    </source>
</evidence>
<dbReference type="NCBIfam" id="TIGR01988">
    <property type="entry name" value="Ubi-OHases"/>
    <property type="match status" value="1"/>
</dbReference>
<dbReference type="InterPro" id="IPR036188">
    <property type="entry name" value="FAD/NAD-bd_sf"/>
</dbReference>
<comment type="similarity">
    <text evidence="2">Belongs to the UbiH/COQ6 family.</text>
</comment>
<comment type="cofactor">
    <cofactor evidence="1">
        <name>FAD</name>
        <dbReference type="ChEBI" id="CHEBI:57692"/>
    </cofactor>
</comment>
<dbReference type="GO" id="GO:0005739">
    <property type="term" value="C:mitochondrion"/>
    <property type="evidence" value="ECO:0007669"/>
    <property type="project" value="TreeGrafter"/>
</dbReference>
<accession>A0AAW1RJA1</accession>